<sequence length="138" mass="15229">GGSRGCACGGLPSRRGRFQGTPSKLSQRADGLVSSADEPVSKRSTNQQRSLKPKHEPMRTREICSETELWIPSLPNLPPRWAAPRYPQPPMMTTMGKVATEHDGVWDLRPLKEVLGGLQRNSQLYGSDDNTTRSLGFI</sequence>
<name>A0A0L6UBH8_9BASI</name>
<dbReference type="VEuPathDB" id="FungiDB:VP01_8412g2"/>
<dbReference type="STRING" id="27349.A0A0L6UBH8"/>
<dbReference type="Proteomes" id="UP000037035">
    <property type="component" value="Unassembled WGS sequence"/>
</dbReference>
<keyword evidence="3" id="KW-1185">Reference proteome</keyword>
<feature type="non-terminal residue" evidence="2">
    <location>
        <position position="138"/>
    </location>
</feature>
<protein>
    <submittedName>
        <fullName evidence="2">Uncharacterized protein</fullName>
    </submittedName>
</protein>
<feature type="non-terminal residue" evidence="2">
    <location>
        <position position="1"/>
    </location>
</feature>
<reference evidence="2 3" key="1">
    <citation type="submission" date="2015-08" db="EMBL/GenBank/DDBJ databases">
        <title>Next Generation Sequencing and Analysis of the Genome of Puccinia sorghi L Schw, the Causal Agent of Maize Common Rust.</title>
        <authorList>
            <person name="Rochi L."/>
            <person name="Burguener G."/>
            <person name="Darino M."/>
            <person name="Turjanski A."/>
            <person name="Kreff E."/>
            <person name="Dieguez M.J."/>
            <person name="Sacco F."/>
        </authorList>
    </citation>
    <scope>NUCLEOTIDE SEQUENCE [LARGE SCALE GENOMIC DNA]</scope>
    <source>
        <strain evidence="2 3">RO10H11247</strain>
    </source>
</reference>
<accession>A0A0L6UBH8</accession>
<comment type="caution">
    <text evidence="2">The sequence shown here is derived from an EMBL/GenBank/DDBJ whole genome shotgun (WGS) entry which is preliminary data.</text>
</comment>
<evidence type="ECO:0000313" key="3">
    <source>
        <dbReference type="Proteomes" id="UP000037035"/>
    </source>
</evidence>
<dbReference type="AlphaFoldDB" id="A0A0L6UBH8"/>
<evidence type="ECO:0000313" key="2">
    <source>
        <dbReference type="EMBL" id="KNZ45175.1"/>
    </source>
</evidence>
<evidence type="ECO:0000256" key="1">
    <source>
        <dbReference type="SAM" id="MobiDB-lite"/>
    </source>
</evidence>
<dbReference type="EMBL" id="LAVV01013952">
    <property type="protein sequence ID" value="KNZ45175.1"/>
    <property type="molecule type" value="Genomic_DNA"/>
</dbReference>
<organism evidence="2 3">
    <name type="scientific">Puccinia sorghi</name>
    <dbReference type="NCBI Taxonomy" id="27349"/>
    <lineage>
        <taxon>Eukaryota</taxon>
        <taxon>Fungi</taxon>
        <taxon>Dikarya</taxon>
        <taxon>Basidiomycota</taxon>
        <taxon>Pucciniomycotina</taxon>
        <taxon>Pucciniomycetes</taxon>
        <taxon>Pucciniales</taxon>
        <taxon>Pucciniaceae</taxon>
        <taxon>Puccinia</taxon>
    </lineage>
</organism>
<proteinExistence type="predicted"/>
<feature type="region of interest" description="Disordered" evidence="1">
    <location>
        <begin position="1"/>
        <end position="60"/>
    </location>
</feature>
<gene>
    <name evidence="2" type="ORF">VP01_8412g2</name>
</gene>